<dbReference type="RefSeq" id="WP_071910860.1">
    <property type="nucleotide sequence ID" value="NZ_CP017637.1"/>
</dbReference>
<dbReference type="AlphaFoldDB" id="A0A1L3F8R3"/>
<dbReference type="Proteomes" id="UP000181962">
    <property type="component" value="Chromosome"/>
</dbReference>
<proteinExistence type="predicted"/>
<accession>A0A1L3F8R3</accession>
<keyword evidence="1" id="KW-0597">Phosphoprotein</keyword>
<dbReference type="Pfam" id="PF00072">
    <property type="entry name" value="Response_reg"/>
    <property type="match status" value="1"/>
</dbReference>
<dbReference type="SUPFAM" id="SSF52172">
    <property type="entry name" value="CheY-like"/>
    <property type="match status" value="1"/>
</dbReference>
<organism evidence="3 4">
    <name type="scientific">Bradyrhizobium japonicum</name>
    <dbReference type="NCBI Taxonomy" id="375"/>
    <lineage>
        <taxon>Bacteria</taxon>
        <taxon>Pseudomonadati</taxon>
        <taxon>Pseudomonadota</taxon>
        <taxon>Alphaproteobacteria</taxon>
        <taxon>Hyphomicrobiales</taxon>
        <taxon>Nitrobacteraceae</taxon>
        <taxon>Bradyrhizobium</taxon>
    </lineage>
</organism>
<feature type="domain" description="Response regulatory" evidence="2">
    <location>
        <begin position="21"/>
        <end position="130"/>
    </location>
</feature>
<dbReference type="PROSITE" id="PS50110">
    <property type="entry name" value="RESPONSE_REGULATORY"/>
    <property type="match status" value="1"/>
</dbReference>
<reference evidence="3 4" key="1">
    <citation type="submission" date="2016-11" db="EMBL/GenBank/DDBJ databases">
        <title>Complete Genome Sequence of Bradyrhizobium sp. strain J5, an isolated from soybean nodule in Hokkaido.</title>
        <authorList>
            <person name="Kanehara K."/>
        </authorList>
    </citation>
    <scope>NUCLEOTIDE SEQUENCE [LARGE SCALE GENOMIC DNA]</scope>
    <source>
        <strain evidence="3 4">J5</strain>
    </source>
</reference>
<feature type="modified residue" description="4-aspartylphosphate" evidence="1">
    <location>
        <position position="71"/>
    </location>
</feature>
<sequence>MTSFDGDGLPEAGTLGLGGLCVLIVEDSWDVGLSLKRLLEAYGAETIGPVATVAEALRLISEHAVDAALVDINLRHGEQSYALIDLLHDKGIRTIVLTGYADAPLARGKVAAILQKPIADKRLIESLRRP</sequence>
<evidence type="ECO:0000259" key="2">
    <source>
        <dbReference type="PROSITE" id="PS50110"/>
    </source>
</evidence>
<name>A0A1L3F8R3_BRAJP</name>
<evidence type="ECO:0000313" key="4">
    <source>
        <dbReference type="Proteomes" id="UP000181962"/>
    </source>
</evidence>
<evidence type="ECO:0000313" key="3">
    <source>
        <dbReference type="EMBL" id="APG09716.1"/>
    </source>
</evidence>
<dbReference type="SMART" id="SM00448">
    <property type="entry name" value="REC"/>
    <property type="match status" value="1"/>
</dbReference>
<dbReference type="GO" id="GO:0000160">
    <property type="term" value="P:phosphorelay signal transduction system"/>
    <property type="evidence" value="ECO:0007669"/>
    <property type="project" value="InterPro"/>
</dbReference>
<dbReference type="EMBL" id="CP017637">
    <property type="protein sequence ID" value="APG09716.1"/>
    <property type="molecule type" value="Genomic_DNA"/>
</dbReference>
<dbReference type="Gene3D" id="3.40.50.2300">
    <property type="match status" value="1"/>
</dbReference>
<gene>
    <name evidence="3" type="ORF">BKD09_15360</name>
</gene>
<protein>
    <recommendedName>
        <fullName evidence="2">Response regulatory domain-containing protein</fullName>
    </recommendedName>
</protein>
<dbReference type="InterPro" id="IPR011006">
    <property type="entry name" value="CheY-like_superfamily"/>
</dbReference>
<dbReference type="InterPro" id="IPR001789">
    <property type="entry name" value="Sig_transdc_resp-reg_receiver"/>
</dbReference>
<evidence type="ECO:0000256" key="1">
    <source>
        <dbReference type="PROSITE-ProRule" id="PRU00169"/>
    </source>
</evidence>
<dbReference type="OrthoDB" id="582170at2"/>